<feature type="domain" description="CzcB-like barrel-sandwich hybrid" evidence="2">
    <location>
        <begin position="65"/>
        <end position="187"/>
    </location>
</feature>
<dbReference type="Gene3D" id="2.40.420.20">
    <property type="match status" value="1"/>
</dbReference>
<organism evidence="4 5">
    <name type="scientific">Algoriphagus boseongensis</name>
    <dbReference type="NCBI Taxonomy" id="1442587"/>
    <lineage>
        <taxon>Bacteria</taxon>
        <taxon>Pseudomonadati</taxon>
        <taxon>Bacteroidota</taxon>
        <taxon>Cytophagia</taxon>
        <taxon>Cytophagales</taxon>
        <taxon>Cyclobacteriaceae</taxon>
        <taxon>Algoriphagus</taxon>
    </lineage>
</organism>
<evidence type="ECO:0000259" key="3">
    <source>
        <dbReference type="Pfam" id="PF25989"/>
    </source>
</evidence>
<feature type="domain" description="YknX-like C-terminal permuted SH3-like" evidence="3">
    <location>
        <begin position="278"/>
        <end position="345"/>
    </location>
</feature>
<dbReference type="GO" id="GO:0015562">
    <property type="term" value="F:efflux transmembrane transporter activity"/>
    <property type="evidence" value="ECO:0007669"/>
    <property type="project" value="TreeGrafter"/>
</dbReference>
<dbReference type="EMBL" id="SNYF01000005">
    <property type="protein sequence ID" value="TDQ19141.1"/>
    <property type="molecule type" value="Genomic_DNA"/>
</dbReference>
<accession>A0A4R6T8U9</accession>
<dbReference type="Proteomes" id="UP000294535">
    <property type="component" value="Unassembled WGS sequence"/>
</dbReference>
<dbReference type="NCBIfam" id="TIGR01730">
    <property type="entry name" value="RND_mfp"/>
    <property type="match status" value="1"/>
</dbReference>
<dbReference type="PANTHER" id="PTHR30469:SF15">
    <property type="entry name" value="HLYD FAMILY OF SECRETION PROTEINS"/>
    <property type="match status" value="1"/>
</dbReference>
<dbReference type="AlphaFoldDB" id="A0A4R6T8U9"/>
<dbReference type="OrthoDB" id="9798190at2"/>
<proteinExistence type="inferred from homology"/>
<gene>
    <name evidence="4" type="ORF">DFQ04_0958</name>
</gene>
<dbReference type="InterPro" id="IPR058647">
    <property type="entry name" value="BSH_CzcB-like"/>
</dbReference>
<dbReference type="InterPro" id="IPR058637">
    <property type="entry name" value="YknX-like_C"/>
</dbReference>
<dbReference type="SUPFAM" id="SSF111369">
    <property type="entry name" value="HlyD-like secretion proteins"/>
    <property type="match status" value="1"/>
</dbReference>
<evidence type="ECO:0000256" key="1">
    <source>
        <dbReference type="ARBA" id="ARBA00009477"/>
    </source>
</evidence>
<dbReference type="PROSITE" id="PS51257">
    <property type="entry name" value="PROKAR_LIPOPROTEIN"/>
    <property type="match status" value="1"/>
</dbReference>
<dbReference type="Pfam" id="PF25973">
    <property type="entry name" value="BSH_CzcB"/>
    <property type="match status" value="1"/>
</dbReference>
<comment type="similarity">
    <text evidence="1">Belongs to the membrane fusion protein (MFP) (TC 8.A.1) family.</text>
</comment>
<dbReference type="RefSeq" id="WP_133553184.1">
    <property type="nucleotide sequence ID" value="NZ_SNYF01000005.1"/>
</dbReference>
<dbReference type="Gene3D" id="2.40.30.170">
    <property type="match status" value="1"/>
</dbReference>
<evidence type="ECO:0000259" key="2">
    <source>
        <dbReference type="Pfam" id="PF25973"/>
    </source>
</evidence>
<dbReference type="PANTHER" id="PTHR30469">
    <property type="entry name" value="MULTIDRUG RESISTANCE PROTEIN MDTA"/>
    <property type="match status" value="1"/>
</dbReference>
<dbReference type="InterPro" id="IPR006143">
    <property type="entry name" value="RND_pump_MFP"/>
</dbReference>
<comment type="caution">
    <text evidence="4">The sequence shown here is derived from an EMBL/GenBank/DDBJ whole genome shotgun (WGS) entry which is preliminary data.</text>
</comment>
<reference evidence="4 5" key="1">
    <citation type="submission" date="2019-03" db="EMBL/GenBank/DDBJ databases">
        <title>Genomic Encyclopedia of Type Strains, Phase III (KMG-III): the genomes of soil and plant-associated and newly described type strains.</title>
        <authorList>
            <person name="Whitman W."/>
        </authorList>
    </citation>
    <scope>NUCLEOTIDE SEQUENCE [LARGE SCALE GENOMIC DNA]</scope>
    <source>
        <strain evidence="4 5">CECT 8446</strain>
    </source>
</reference>
<evidence type="ECO:0000313" key="4">
    <source>
        <dbReference type="EMBL" id="TDQ19141.1"/>
    </source>
</evidence>
<dbReference type="Pfam" id="PF25989">
    <property type="entry name" value="YknX_C"/>
    <property type="match status" value="1"/>
</dbReference>
<evidence type="ECO:0000313" key="5">
    <source>
        <dbReference type="Proteomes" id="UP000294535"/>
    </source>
</evidence>
<sequence length="348" mass="37546">MKKHSYLLLAFVPVILFSCGKKETSEDTLVKGESIPVQILSIQPGSFSTEISASGTFSTKNETVLAFKVGGIISKMNVQEGDQVRKGQVLATLDRTEVEAGFNQAKLAFEKAHRDFTRVGNLYRDSVATLEQYQNSKTALDISGQQLKAAEFNLSYAEIRATQNGFVLRKFANPGQLVNSGAPVLQINGAGQGNWVLQVSVNDFNWSLISTGDSASIQLDNLGKEISGKVIRKSPASDPVTGAYWIEISPDNSSELNLASGMFAKAKIFPKNPQTGWNIPYEALLDAQGNEGYVFVTADGKTAKKVKIKLGKLSTQTVEVLEGLEGYSQLISSGSAYLSDGSTITIKN</sequence>
<name>A0A4R6T8U9_9BACT</name>
<dbReference type="GO" id="GO:1990281">
    <property type="term" value="C:efflux pump complex"/>
    <property type="evidence" value="ECO:0007669"/>
    <property type="project" value="TreeGrafter"/>
</dbReference>
<keyword evidence="5" id="KW-1185">Reference proteome</keyword>
<protein>
    <submittedName>
        <fullName evidence="4">RND family efflux transporter MFP subunit</fullName>
    </submittedName>
</protein>
<dbReference type="Gene3D" id="2.40.50.100">
    <property type="match status" value="2"/>
</dbReference>